<dbReference type="PANTHER" id="PTHR33264:SF8">
    <property type="entry name" value="EXPRESSED PROTEIN"/>
    <property type="match status" value="1"/>
</dbReference>
<gene>
    <name evidence="2" type="ORF">CB5_LOCUS24830</name>
</gene>
<protein>
    <submittedName>
        <fullName evidence="2">Uncharacterized protein</fullName>
    </submittedName>
</protein>
<proteinExistence type="predicted"/>
<dbReference type="EMBL" id="LR862135">
    <property type="protein sequence ID" value="CAD1841619.1"/>
    <property type="molecule type" value="Genomic_DNA"/>
</dbReference>
<sequence length="234" mass="24085">MRCTDHGLCNNYGLFFGTQKTREAAFDTIQPNPVSGNGFRFPLVRSRLLSDDLADRSGIFATVLPGGPRGVVVVVVVGGGGGGAGEEEATGDTEGGGGGGAAAERAAADRGGGGGTAAGCAAVCCCCPCAVVDLVVTAVVRLPAGLCRRAMRARAARRRRARAPGLLAAAPERRGGGDAAAAAEKDGVEFYLHLHQAEAATGAEEEASETEKEMWKRFYGAGFWRSPSQVEDER</sequence>
<reference evidence="2" key="1">
    <citation type="submission" date="2020-07" db="EMBL/GenBank/DDBJ databases">
        <authorList>
            <person name="Lin J."/>
        </authorList>
    </citation>
    <scope>NUCLEOTIDE SEQUENCE</scope>
</reference>
<evidence type="ECO:0000313" key="2">
    <source>
        <dbReference type="EMBL" id="CAD1841619.1"/>
    </source>
</evidence>
<evidence type="ECO:0000256" key="1">
    <source>
        <dbReference type="SAM" id="MobiDB-lite"/>
    </source>
</evidence>
<accession>A0A6V7QEN0</accession>
<organism evidence="2">
    <name type="scientific">Ananas comosus var. bracteatus</name>
    <name type="common">red pineapple</name>
    <dbReference type="NCBI Taxonomy" id="296719"/>
    <lineage>
        <taxon>Eukaryota</taxon>
        <taxon>Viridiplantae</taxon>
        <taxon>Streptophyta</taxon>
        <taxon>Embryophyta</taxon>
        <taxon>Tracheophyta</taxon>
        <taxon>Spermatophyta</taxon>
        <taxon>Magnoliopsida</taxon>
        <taxon>Liliopsida</taxon>
        <taxon>Poales</taxon>
        <taxon>Bromeliaceae</taxon>
        <taxon>Bromelioideae</taxon>
        <taxon>Ananas</taxon>
    </lineage>
</organism>
<dbReference type="AlphaFoldDB" id="A0A6V7QEN0"/>
<feature type="region of interest" description="Disordered" evidence="1">
    <location>
        <begin position="83"/>
        <end position="108"/>
    </location>
</feature>
<dbReference type="PANTHER" id="PTHR33264">
    <property type="entry name" value="EXPRESSED PROTEIN"/>
    <property type="match status" value="1"/>
</dbReference>
<name>A0A6V7QEN0_ANACO</name>